<dbReference type="GO" id="GO:0046872">
    <property type="term" value="F:metal ion binding"/>
    <property type="evidence" value="ECO:0007669"/>
    <property type="project" value="UniProtKB-KW"/>
</dbReference>
<dbReference type="Pfam" id="PF05649">
    <property type="entry name" value="Peptidase_M13_N"/>
    <property type="match status" value="1"/>
</dbReference>
<dbReference type="InterPro" id="IPR000718">
    <property type="entry name" value="Peptidase_M13"/>
</dbReference>
<feature type="domain" description="Peptidase M13 C-terminal" evidence="9">
    <location>
        <begin position="484"/>
        <end position="675"/>
    </location>
</feature>
<keyword evidence="8" id="KW-0732">Signal</keyword>
<dbReference type="Gene3D" id="3.40.390.10">
    <property type="entry name" value="Collagenase (Catalytic Domain)"/>
    <property type="match status" value="1"/>
</dbReference>
<dbReference type="InterPro" id="IPR018497">
    <property type="entry name" value="Peptidase_M13_C"/>
</dbReference>
<dbReference type="InterPro" id="IPR008753">
    <property type="entry name" value="Peptidase_M13_N"/>
</dbReference>
<feature type="domain" description="Peptidase M13 N-terminal" evidence="10">
    <location>
        <begin position="54"/>
        <end position="432"/>
    </location>
</feature>
<evidence type="ECO:0000256" key="7">
    <source>
        <dbReference type="ARBA" id="ARBA00023049"/>
    </source>
</evidence>
<comment type="cofactor">
    <cofactor evidence="1">
        <name>Zn(2+)</name>
        <dbReference type="ChEBI" id="CHEBI:29105"/>
    </cofactor>
</comment>
<dbReference type="PRINTS" id="PR00786">
    <property type="entry name" value="NEPRILYSIN"/>
</dbReference>
<keyword evidence="5" id="KW-0378">Hydrolase</keyword>
<dbReference type="PROSITE" id="PS51885">
    <property type="entry name" value="NEPRILYSIN"/>
    <property type="match status" value="1"/>
</dbReference>
<keyword evidence="12" id="KW-1185">Reference proteome</keyword>
<keyword evidence="4" id="KW-0479">Metal-binding</keyword>
<comment type="similarity">
    <text evidence="2">Belongs to the peptidase M13 family.</text>
</comment>
<dbReference type="InterPro" id="IPR024079">
    <property type="entry name" value="MetalloPept_cat_dom_sf"/>
</dbReference>
<feature type="signal peptide" evidence="8">
    <location>
        <begin position="1"/>
        <end position="25"/>
    </location>
</feature>
<evidence type="ECO:0000256" key="4">
    <source>
        <dbReference type="ARBA" id="ARBA00022723"/>
    </source>
</evidence>
<sequence length="689" mass="76740">MLSPYFKRTSISTLVGLVCAASAHAQTPTTAPANTAASNQLVLESATMDLKVDPCTDFFEYANGTWLKNNPIPADRSRYSAYDEVTERNLTALKQIAEAAAAGEVKSKVGQLVGAFYASGMNEAQIEKDGATPLKPQLDAINNIKDKQQLMAVIASLHKQGVNALFGFDVQQDAKKATRYIPQLMQGGLGLPDRDYYLKTDAKTVEIRNKYQAYVAQMFELVGDAPDVAKQNAKTVMDLETRLAKASLTKVALRDPEASYHLSDLNGLHKIDHFTSWPTYFNAVGLNQPGQLNVAHPKFIAEAGRMINGVSLDQWKTYLRWHLANDYANELSSPFVNAHFDFYGKTLAGTKELQPRWKRVLAKIDMDAGEALGELYVAKFFSPEAKAGVLEMVNNIKDAMRESIGKLEWMSDITKQQAYKKLDTVMVKIGYPDVWRDYSALHIDNGSYVANVARANEFEFNRVLSRLGKPIDRNEWGMTPQTVNAYYNPTMNEIVFPAGILQPPLYHVNADPAANYGNTGATIGHELTHAFDDEGSQFDAQGNLKSWWTKQDQKQFLARVKTIEQQFDEFNPIDQLHINGKLTAGENIADLGGMKIALQALRKSLKTKPQAAEIDGLTPEQRFFVANGQSFRSLIRDESLRLKLATDPHSPDKYRVIAPLANMPEFSEAFSCKGERSPLRHGSKQVIIW</sequence>
<name>A0A923HKD0_9BURK</name>
<evidence type="ECO:0000259" key="10">
    <source>
        <dbReference type="Pfam" id="PF05649"/>
    </source>
</evidence>
<organism evidence="11 12">
    <name type="scientific">Undibacterium jejuense</name>
    <dbReference type="NCBI Taxonomy" id="1344949"/>
    <lineage>
        <taxon>Bacteria</taxon>
        <taxon>Pseudomonadati</taxon>
        <taxon>Pseudomonadota</taxon>
        <taxon>Betaproteobacteria</taxon>
        <taxon>Burkholderiales</taxon>
        <taxon>Oxalobacteraceae</taxon>
        <taxon>Undibacterium</taxon>
    </lineage>
</organism>
<dbReference type="Proteomes" id="UP000634011">
    <property type="component" value="Unassembled WGS sequence"/>
</dbReference>
<proteinExistence type="inferred from homology"/>
<evidence type="ECO:0000256" key="6">
    <source>
        <dbReference type="ARBA" id="ARBA00022833"/>
    </source>
</evidence>
<comment type="caution">
    <text evidence="11">The sequence shown here is derived from an EMBL/GenBank/DDBJ whole genome shotgun (WGS) entry which is preliminary data.</text>
</comment>
<dbReference type="Pfam" id="PF01431">
    <property type="entry name" value="Peptidase_M13"/>
    <property type="match status" value="1"/>
</dbReference>
<evidence type="ECO:0000256" key="8">
    <source>
        <dbReference type="SAM" id="SignalP"/>
    </source>
</evidence>
<dbReference type="GO" id="GO:0005886">
    <property type="term" value="C:plasma membrane"/>
    <property type="evidence" value="ECO:0007669"/>
    <property type="project" value="TreeGrafter"/>
</dbReference>
<dbReference type="EMBL" id="JACOFV010000014">
    <property type="protein sequence ID" value="MBC3863327.1"/>
    <property type="molecule type" value="Genomic_DNA"/>
</dbReference>
<evidence type="ECO:0000256" key="3">
    <source>
        <dbReference type="ARBA" id="ARBA00022670"/>
    </source>
</evidence>
<protein>
    <submittedName>
        <fullName evidence="11">M13 family metallopeptidase</fullName>
    </submittedName>
</protein>
<dbReference type="GO" id="GO:0004222">
    <property type="term" value="F:metalloendopeptidase activity"/>
    <property type="evidence" value="ECO:0007669"/>
    <property type="project" value="InterPro"/>
</dbReference>
<evidence type="ECO:0000256" key="1">
    <source>
        <dbReference type="ARBA" id="ARBA00001947"/>
    </source>
</evidence>
<evidence type="ECO:0000256" key="2">
    <source>
        <dbReference type="ARBA" id="ARBA00007357"/>
    </source>
</evidence>
<accession>A0A923HKD0</accession>
<keyword evidence="3" id="KW-0645">Protease</keyword>
<reference evidence="11" key="1">
    <citation type="submission" date="2020-08" db="EMBL/GenBank/DDBJ databases">
        <title>Novel species isolated from subtropical streams in China.</title>
        <authorList>
            <person name="Lu H."/>
        </authorList>
    </citation>
    <scope>NUCLEOTIDE SEQUENCE</scope>
    <source>
        <strain evidence="11">KACC 12607</strain>
    </source>
</reference>
<dbReference type="PANTHER" id="PTHR11733">
    <property type="entry name" value="ZINC METALLOPROTEASE FAMILY M13 NEPRILYSIN-RELATED"/>
    <property type="match status" value="1"/>
</dbReference>
<dbReference type="GO" id="GO:0016485">
    <property type="term" value="P:protein processing"/>
    <property type="evidence" value="ECO:0007669"/>
    <property type="project" value="TreeGrafter"/>
</dbReference>
<dbReference type="InterPro" id="IPR042089">
    <property type="entry name" value="Peptidase_M13_dom_2"/>
</dbReference>
<dbReference type="RefSeq" id="WP_186913278.1">
    <property type="nucleotide sequence ID" value="NZ_JACOFV010000014.1"/>
</dbReference>
<dbReference type="CDD" id="cd08662">
    <property type="entry name" value="M13"/>
    <property type="match status" value="1"/>
</dbReference>
<evidence type="ECO:0000313" key="12">
    <source>
        <dbReference type="Proteomes" id="UP000634011"/>
    </source>
</evidence>
<dbReference type="PANTHER" id="PTHR11733:SF167">
    <property type="entry name" value="FI17812P1-RELATED"/>
    <property type="match status" value="1"/>
</dbReference>
<dbReference type="Gene3D" id="1.10.1380.10">
    <property type="entry name" value="Neutral endopeptidase , domain2"/>
    <property type="match status" value="1"/>
</dbReference>
<gene>
    <name evidence="11" type="ORF">H8K32_14565</name>
</gene>
<dbReference type="SUPFAM" id="SSF55486">
    <property type="entry name" value="Metalloproteases ('zincins'), catalytic domain"/>
    <property type="match status" value="1"/>
</dbReference>
<feature type="chain" id="PRO_5037230005" evidence="8">
    <location>
        <begin position="26"/>
        <end position="689"/>
    </location>
</feature>
<evidence type="ECO:0000256" key="5">
    <source>
        <dbReference type="ARBA" id="ARBA00022801"/>
    </source>
</evidence>
<dbReference type="AlphaFoldDB" id="A0A923HKD0"/>
<evidence type="ECO:0000313" key="11">
    <source>
        <dbReference type="EMBL" id="MBC3863327.1"/>
    </source>
</evidence>
<evidence type="ECO:0000259" key="9">
    <source>
        <dbReference type="Pfam" id="PF01431"/>
    </source>
</evidence>
<keyword evidence="7" id="KW-0482">Metalloprotease</keyword>
<keyword evidence="6" id="KW-0862">Zinc</keyword>